<proteinExistence type="predicted"/>
<keyword evidence="2" id="KW-1133">Transmembrane helix</keyword>
<organism evidence="3 4">
    <name type="scientific">Streptosporangium album</name>
    <dbReference type="NCBI Taxonomy" id="47479"/>
    <lineage>
        <taxon>Bacteria</taxon>
        <taxon>Bacillati</taxon>
        <taxon>Actinomycetota</taxon>
        <taxon>Actinomycetes</taxon>
        <taxon>Streptosporangiales</taxon>
        <taxon>Streptosporangiaceae</taxon>
        <taxon>Streptosporangium</taxon>
    </lineage>
</organism>
<evidence type="ECO:0000256" key="1">
    <source>
        <dbReference type="SAM" id="MobiDB-lite"/>
    </source>
</evidence>
<evidence type="ECO:0000313" key="4">
    <source>
        <dbReference type="Proteomes" id="UP000534286"/>
    </source>
</evidence>
<feature type="transmembrane region" description="Helical" evidence="2">
    <location>
        <begin position="56"/>
        <end position="75"/>
    </location>
</feature>
<dbReference type="Proteomes" id="UP000534286">
    <property type="component" value="Unassembled WGS sequence"/>
</dbReference>
<dbReference type="EMBL" id="JACHJU010000008">
    <property type="protein sequence ID" value="MBB4944275.1"/>
    <property type="molecule type" value="Genomic_DNA"/>
</dbReference>
<name>A0A7W7S5J4_9ACTN</name>
<keyword evidence="4" id="KW-1185">Reference proteome</keyword>
<dbReference type="RefSeq" id="WP_184760126.1">
    <property type="nucleotide sequence ID" value="NZ_BAABEK010000139.1"/>
</dbReference>
<feature type="region of interest" description="Disordered" evidence="1">
    <location>
        <begin position="1"/>
        <end position="29"/>
    </location>
</feature>
<accession>A0A7W7S5J4</accession>
<dbReference type="AlphaFoldDB" id="A0A7W7S5J4"/>
<evidence type="ECO:0000313" key="3">
    <source>
        <dbReference type="EMBL" id="MBB4944275.1"/>
    </source>
</evidence>
<comment type="caution">
    <text evidence="3">The sequence shown here is derived from an EMBL/GenBank/DDBJ whole genome shotgun (WGS) entry which is preliminary data.</text>
</comment>
<reference evidence="3 4" key="1">
    <citation type="submission" date="2020-08" db="EMBL/GenBank/DDBJ databases">
        <title>Sequencing the genomes of 1000 actinobacteria strains.</title>
        <authorList>
            <person name="Klenk H.-P."/>
        </authorList>
    </citation>
    <scope>NUCLEOTIDE SEQUENCE [LARGE SCALE GENOMIC DNA]</scope>
    <source>
        <strain evidence="3 4">DSM 43023</strain>
    </source>
</reference>
<gene>
    <name evidence="3" type="ORF">FHR32_008681</name>
</gene>
<feature type="transmembrane region" description="Helical" evidence="2">
    <location>
        <begin position="29"/>
        <end position="50"/>
    </location>
</feature>
<protein>
    <submittedName>
        <fullName evidence="3">Uncharacterized protein</fullName>
    </submittedName>
</protein>
<keyword evidence="2" id="KW-0812">Transmembrane</keyword>
<keyword evidence="2" id="KW-0472">Membrane</keyword>
<sequence length="100" mass="10329">MFPQEPILPLSDNTALSDKLGGSAKTRTTGARTCGSVAIAIGMLTGAVVVGVNGQLWLAALLTGPSLIALAKIFVLRRSDATDMKQLQAQRDAVTAPPLV</sequence>
<evidence type="ECO:0000256" key="2">
    <source>
        <dbReference type="SAM" id="Phobius"/>
    </source>
</evidence>